<evidence type="ECO:0000256" key="5">
    <source>
        <dbReference type="ARBA" id="ARBA00022801"/>
    </source>
</evidence>
<protein>
    <submittedName>
        <fullName evidence="9">Hydrogenase accessory protein HypB</fullName>
    </submittedName>
</protein>
<keyword evidence="6" id="KW-0862">Zinc</keyword>
<evidence type="ECO:0000256" key="4">
    <source>
        <dbReference type="ARBA" id="ARBA00022741"/>
    </source>
</evidence>
<dbReference type="SUPFAM" id="SSF52540">
    <property type="entry name" value="P-loop containing nucleoside triphosphate hydrolases"/>
    <property type="match status" value="1"/>
</dbReference>
<reference evidence="9 10" key="1">
    <citation type="submission" date="2021-02" db="EMBL/GenBank/DDBJ databases">
        <title>Nitrogen-fixing ability and nitrogen fixation related genes of thermophilic fermentative bacteria in the genus Caldicellulosiruptor.</title>
        <authorList>
            <person name="Chen Y."/>
            <person name="Nishihara A."/>
            <person name="Haruta S."/>
        </authorList>
    </citation>
    <scope>NUCLEOTIDE SEQUENCE [LARGE SCALE GENOMIC DNA]</scope>
    <source>
        <strain evidence="9 10">YA01</strain>
    </source>
</reference>
<evidence type="ECO:0000256" key="7">
    <source>
        <dbReference type="ARBA" id="ARBA00023134"/>
    </source>
</evidence>
<keyword evidence="3" id="KW-0479">Metal-binding</keyword>
<evidence type="ECO:0000313" key="9">
    <source>
        <dbReference type="EMBL" id="BCS81460.1"/>
    </source>
</evidence>
<dbReference type="EMBL" id="AP024480">
    <property type="protein sequence ID" value="BCS81460.1"/>
    <property type="molecule type" value="Genomic_DNA"/>
</dbReference>
<dbReference type="PANTHER" id="PTHR30134:SF2">
    <property type="entry name" value="HYDROGENASE MATURATION FACTOR HYPB"/>
    <property type="match status" value="1"/>
</dbReference>
<name>A0ABM7NMY2_9FIRM</name>
<keyword evidence="4" id="KW-0547">Nucleotide-binding</keyword>
<keyword evidence="10" id="KW-1185">Reference proteome</keyword>
<dbReference type="NCBIfam" id="TIGR00073">
    <property type="entry name" value="hypB"/>
    <property type="match status" value="1"/>
</dbReference>
<organism evidence="9 10">
    <name type="scientific">Caldicellulosiruptor diazotrophicus</name>
    <dbReference type="NCBI Taxonomy" id="2806205"/>
    <lineage>
        <taxon>Bacteria</taxon>
        <taxon>Bacillati</taxon>
        <taxon>Bacillota</taxon>
        <taxon>Bacillota incertae sedis</taxon>
        <taxon>Caldicellulosiruptorales</taxon>
        <taxon>Caldicellulosiruptoraceae</taxon>
        <taxon>Caldicellulosiruptor</taxon>
    </lineage>
</organism>
<dbReference type="Pfam" id="PF02492">
    <property type="entry name" value="cobW"/>
    <property type="match status" value="1"/>
</dbReference>
<accession>A0ABM7NMY2</accession>
<evidence type="ECO:0000256" key="1">
    <source>
        <dbReference type="ARBA" id="ARBA00006211"/>
    </source>
</evidence>
<dbReference type="Proteomes" id="UP000663623">
    <property type="component" value="Chromosome"/>
</dbReference>
<evidence type="ECO:0000256" key="6">
    <source>
        <dbReference type="ARBA" id="ARBA00022833"/>
    </source>
</evidence>
<evidence type="ECO:0000256" key="3">
    <source>
        <dbReference type="ARBA" id="ARBA00022723"/>
    </source>
</evidence>
<evidence type="ECO:0000313" key="10">
    <source>
        <dbReference type="Proteomes" id="UP000663623"/>
    </source>
</evidence>
<gene>
    <name evidence="9" type="primary">hypB</name>
    <name evidence="9" type="ORF">CaldiYA01_14200</name>
</gene>
<dbReference type="InterPro" id="IPR003495">
    <property type="entry name" value="CobW/HypB/UreG_nucleotide-bd"/>
</dbReference>
<evidence type="ECO:0000259" key="8">
    <source>
        <dbReference type="Pfam" id="PF02492"/>
    </source>
</evidence>
<keyword evidence="2" id="KW-0533">Nickel</keyword>
<dbReference type="PIRSF" id="PIRSF005624">
    <property type="entry name" value="Ni-bind_GTPase"/>
    <property type="match status" value="1"/>
</dbReference>
<keyword evidence="7" id="KW-0342">GTP-binding</keyword>
<keyword evidence="5" id="KW-0378">Hydrolase</keyword>
<dbReference type="InterPro" id="IPR004392">
    <property type="entry name" value="Hyd_mat_HypB"/>
</dbReference>
<evidence type="ECO:0000256" key="2">
    <source>
        <dbReference type="ARBA" id="ARBA00022596"/>
    </source>
</evidence>
<dbReference type="PANTHER" id="PTHR30134">
    <property type="entry name" value="HYDROGENASE PROTEIN ASSEMBLY PROTEIN, NICKEL CHAPERONE"/>
    <property type="match status" value="1"/>
</dbReference>
<feature type="domain" description="CobW/HypB/UreG nucleotide-binding" evidence="8">
    <location>
        <begin position="35"/>
        <end position="190"/>
    </location>
</feature>
<comment type="similarity">
    <text evidence="1">Belongs to the SIMIBI class G3E GTPase family. HypB/HupM subfamily.</text>
</comment>
<dbReference type="InterPro" id="IPR027417">
    <property type="entry name" value="P-loop_NTPase"/>
</dbReference>
<proteinExistence type="inferred from homology"/>
<dbReference type="Gene3D" id="3.40.50.300">
    <property type="entry name" value="P-loop containing nucleotide triphosphate hydrolases"/>
    <property type="match status" value="1"/>
</dbReference>
<sequence>MIDMEIKVIKNILERNQNAADNIRRLADENKWYIMNVMGSPGAGKTSFIKCMIENLKDIFNIVVIEGDVASTIDAQAIASYGVEVLQINTGGACHLVADSIAEAIDTLKPVPKTVIFVENIGNLICPSSFDLGENLKVVVSSAAEGDDKPYKYPAMFEKADVVVLSKIDVIDAIGFDMQRYKKGLEAIKDKDLKLFEVSFRTKEGVKSLTNYFYTLLDQYFKSRGKCL</sequence>